<dbReference type="RefSeq" id="WP_153405192.1">
    <property type="nucleotide sequence ID" value="NZ_ML762435.1"/>
</dbReference>
<dbReference type="SUPFAM" id="SSF46689">
    <property type="entry name" value="Homeodomain-like"/>
    <property type="match status" value="1"/>
</dbReference>
<comment type="caution">
    <text evidence="2">The sequence shown here is derived from an EMBL/GenBank/DDBJ whole genome shotgun (WGS) entry which is preliminary data.</text>
</comment>
<dbReference type="InterPro" id="IPR009057">
    <property type="entry name" value="Homeodomain-like_sf"/>
</dbReference>
<dbReference type="InterPro" id="IPR052411">
    <property type="entry name" value="c-mor_Regulatory_Protein"/>
</dbReference>
<proteinExistence type="predicted"/>
<evidence type="ECO:0000259" key="1">
    <source>
        <dbReference type="Pfam" id="PF08765"/>
    </source>
</evidence>
<reference evidence="2 3" key="1">
    <citation type="submission" date="2019-10" db="EMBL/GenBank/DDBJ databases">
        <title>Gracilibacillus sp. nov. isolated from rice seeds.</title>
        <authorList>
            <person name="He S."/>
        </authorList>
    </citation>
    <scope>NUCLEOTIDE SEQUENCE [LARGE SCALE GENOMIC DNA]</scope>
    <source>
        <strain evidence="2 3">TD8</strain>
    </source>
</reference>
<dbReference type="Proteomes" id="UP000480246">
    <property type="component" value="Unassembled WGS sequence"/>
</dbReference>
<gene>
    <name evidence="2" type="ORF">F9U64_14830</name>
</gene>
<dbReference type="NCBIfam" id="NF040785">
    <property type="entry name" value="CD3324_fam"/>
    <property type="match status" value="1"/>
</dbReference>
<organism evidence="2 3">
    <name type="scientific">Gracilibacillus oryzae</name>
    <dbReference type="NCBI Taxonomy" id="1672701"/>
    <lineage>
        <taxon>Bacteria</taxon>
        <taxon>Bacillati</taxon>
        <taxon>Bacillota</taxon>
        <taxon>Bacilli</taxon>
        <taxon>Bacillales</taxon>
        <taxon>Bacillaceae</taxon>
        <taxon>Gracilibacillus</taxon>
    </lineage>
</organism>
<dbReference type="OrthoDB" id="9800398at2"/>
<dbReference type="InterPro" id="IPR049739">
    <property type="entry name" value="YraL-like"/>
</dbReference>
<dbReference type="EMBL" id="WEID01000073">
    <property type="protein sequence ID" value="KAB8129912.1"/>
    <property type="molecule type" value="Genomic_DNA"/>
</dbReference>
<accession>A0A7C8KQZ3</accession>
<sequence length="88" mass="10464">MKYMKATEVLPEDLLERLQDYIQGEMLYIPKKETARSKWGTRSGNRQYYDERNKQITGAFQNGSKLEDLAEEYHLSIETIKKIVYNKK</sequence>
<protein>
    <recommendedName>
        <fullName evidence="1">Mor transcription activator domain-containing protein</fullName>
    </recommendedName>
</protein>
<evidence type="ECO:0000313" key="2">
    <source>
        <dbReference type="EMBL" id="KAB8129912.1"/>
    </source>
</evidence>
<dbReference type="InterPro" id="IPR014875">
    <property type="entry name" value="Mor_transcription_activator"/>
</dbReference>
<keyword evidence="3" id="KW-1185">Reference proteome</keyword>
<evidence type="ECO:0000313" key="3">
    <source>
        <dbReference type="Proteomes" id="UP000480246"/>
    </source>
</evidence>
<dbReference type="PANTHER" id="PTHR37812:SF1">
    <property type="entry name" value="MU-LIKE PROPHAGE FLUMU PROTEIN C"/>
    <property type="match status" value="1"/>
</dbReference>
<dbReference type="AlphaFoldDB" id="A0A7C8KQZ3"/>
<dbReference type="PANTHER" id="PTHR37812">
    <property type="entry name" value="MU-LIKE PROPHAGE FLUMU PROTEIN C"/>
    <property type="match status" value="1"/>
</dbReference>
<dbReference type="Gene3D" id="1.10.10.60">
    <property type="entry name" value="Homeodomain-like"/>
    <property type="match status" value="1"/>
</dbReference>
<feature type="domain" description="Mor transcription activator" evidence="1">
    <location>
        <begin position="10"/>
        <end position="85"/>
    </location>
</feature>
<dbReference type="Pfam" id="PF08765">
    <property type="entry name" value="Mor"/>
    <property type="match status" value="1"/>
</dbReference>
<name>A0A7C8KQZ3_9BACI</name>